<dbReference type="InterPro" id="IPR002931">
    <property type="entry name" value="Transglutaminase-like"/>
</dbReference>
<dbReference type="PANTHER" id="PTHR33490">
    <property type="entry name" value="BLR5614 PROTEIN-RELATED"/>
    <property type="match status" value="1"/>
</dbReference>
<proteinExistence type="predicted"/>
<evidence type="ECO:0000313" key="4">
    <source>
        <dbReference type="Proteomes" id="UP000033980"/>
    </source>
</evidence>
<accession>A0A0G1D504</accession>
<sequence>MTKLSVALYIFLSLCTLFLRPKRVEAIAKFNTIYQINYQVEESGNTHVNFVISQRNNLSVVYATDFGISVNETKLKNIKVKDEGIQITPDVLKTLNQTTISFPFVSKIVGKDKLHNFTIEYDTTDIATKQGNTWQIDIPRLEQDENVSDQIVTLTVPPEFTAPAYIDPKPDIVNGNIYYFSGKKVGNKPISAIFGKTQYYRGKIIYHLQNNEKEKVQTDIALPPDTSYQTVYYEKLEPRPIKIYTDNDRNILATYLLNPNENLDVNLDLVIKLNFNPSQTLTQPSEEYLKKNSIWNFDNSIFSSPELKNINSPKSIYDFVVDKMKYDYGKINRQRPVRSPAAESLINYVSAICTDFTDVYVSLARRSGIYARELEGYAISENPDLKPISLTQDVLHAWPEYYDKERATWIQIDPTWANTTRGIDYFNKLDFNHVVFVIHGSQPEYPVPAGGYKNGEKTKDISIEPIDEVTFPTPVFKVQFIKQEGGELLFSVSNLSGVSYFGNAKVNSDTFLETSEQIMDIPPYSEKSFRVRSKKQPFISITDLKVIIYINGQPYESTASLGSVTAPGLILAGIGGVLGITFIGSWGLHLRRQRQKTTLYR</sequence>
<dbReference type="SUPFAM" id="SSF54001">
    <property type="entry name" value="Cysteine proteinases"/>
    <property type="match status" value="1"/>
</dbReference>
<dbReference type="Proteomes" id="UP000033980">
    <property type="component" value="Unassembled WGS sequence"/>
</dbReference>
<keyword evidence="1" id="KW-0812">Transmembrane</keyword>
<feature type="transmembrane region" description="Helical" evidence="1">
    <location>
        <begin position="568"/>
        <end position="588"/>
    </location>
</feature>
<reference evidence="3 4" key="1">
    <citation type="journal article" date="2015" name="Nature">
        <title>rRNA introns, odd ribosomes, and small enigmatic genomes across a large radiation of phyla.</title>
        <authorList>
            <person name="Brown C.T."/>
            <person name="Hug L.A."/>
            <person name="Thomas B.C."/>
            <person name="Sharon I."/>
            <person name="Castelle C.J."/>
            <person name="Singh A."/>
            <person name="Wilkins M.J."/>
            <person name="Williams K.H."/>
            <person name="Banfield J.F."/>
        </authorList>
    </citation>
    <scope>NUCLEOTIDE SEQUENCE [LARGE SCALE GENOMIC DNA]</scope>
</reference>
<dbReference type="Pfam" id="PF01841">
    <property type="entry name" value="Transglut_core"/>
    <property type="match status" value="1"/>
</dbReference>
<organism evidence="3 4">
    <name type="scientific">Candidatus Collierbacteria bacterium GW2011_GWC2_43_12</name>
    <dbReference type="NCBI Taxonomy" id="1618390"/>
    <lineage>
        <taxon>Bacteria</taxon>
        <taxon>Candidatus Collieribacteriota</taxon>
    </lineage>
</organism>
<dbReference type="PANTHER" id="PTHR33490:SF6">
    <property type="entry name" value="SLL1049 PROTEIN"/>
    <property type="match status" value="1"/>
</dbReference>
<evidence type="ECO:0000313" key="3">
    <source>
        <dbReference type="EMBL" id="KKS92985.1"/>
    </source>
</evidence>
<dbReference type="AlphaFoldDB" id="A0A0G1D504"/>
<evidence type="ECO:0000259" key="2">
    <source>
        <dbReference type="SMART" id="SM00460"/>
    </source>
</evidence>
<dbReference type="InterPro" id="IPR038765">
    <property type="entry name" value="Papain-like_cys_pep_sf"/>
</dbReference>
<keyword evidence="1" id="KW-1133">Transmembrane helix</keyword>
<evidence type="ECO:0000256" key="1">
    <source>
        <dbReference type="SAM" id="Phobius"/>
    </source>
</evidence>
<name>A0A0G1D504_9BACT</name>
<keyword evidence="1" id="KW-0472">Membrane</keyword>
<feature type="domain" description="Transglutaminase-like" evidence="2">
    <location>
        <begin position="345"/>
        <end position="416"/>
    </location>
</feature>
<protein>
    <recommendedName>
        <fullName evidence="2">Transglutaminase-like domain-containing protein</fullName>
    </recommendedName>
</protein>
<gene>
    <name evidence="3" type="ORF">UV68_C0030G0005</name>
</gene>
<dbReference type="SMART" id="SM00460">
    <property type="entry name" value="TGc"/>
    <property type="match status" value="1"/>
</dbReference>
<comment type="caution">
    <text evidence="3">The sequence shown here is derived from an EMBL/GenBank/DDBJ whole genome shotgun (WGS) entry which is preliminary data.</text>
</comment>
<dbReference type="Gene3D" id="3.10.620.30">
    <property type="match status" value="1"/>
</dbReference>
<dbReference type="EMBL" id="LCFK01000030">
    <property type="protein sequence ID" value="KKS92985.1"/>
    <property type="molecule type" value="Genomic_DNA"/>
</dbReference>